<dbReference type="PANTHER" id="PTHR35936:SF17">
    <property type="entry name" value="ARGININE-BINDING EXTRACELLULAR PROTEIN ARTP"/>
    <property type="match status" value="1"/>
</dbReference>
<sequence>MKKLILAAVASLVMGTAAPADPIKIGNENGQYPPFSSQDSSGKWVGWEIDLINAICAQAKLECVLTPTSWDGIIPALTSGQIDVIMASMSITPERQKIIDFSDKYYAAPTMVAVAKDSSITPDEAGLTGKVIGAQVSTVNEQYVQTHFAAGAAEVKTYQTEDEAYQDLAAGRLDAVIANAIQLQAFLDSGTGRECCKSAGLVAPDPEVLGLGVGLGVRKGDPLKQPLNAAIKAIRADGTYDAITKKYFNFNIYGD</sequence>
<evidence type="ECO:0000313" key="4">
    <source>
        <dbReference type="EMBL" id="PSH54660.1"/>
    </source>
</evidence>
<protein>
    <submittedName>
        <fullName evidence="4">Amino acid ABC transporter</fullName>
    </submittedName>
</protein>
<keyword evidence="1 2" id="KW-0732">Signal</keyword>
<gene>
    <name evidence="4" type="ORF">CU100_26155</name>
</gene>
<comment type="caution">
    <text evidence="4">The sequence shown here is derived from an EMBL/GenBank/DDBJ whole genome shotgun (WGS) entry which is preliminary data.</text>
</comment>
<evidence type="ECO:0000259" key="3">
    <source>
        <dbReference type="SMART" id="SM00062"/>
    </source>
</evidence>
<dbReference type="Proteomes" id="UP000241158">
    <property type="component" value="Unassembled WGS sequence"/>
</dbReference>
<dbReference type="EMBL" id="PGGN01000008">
    <property type="protein sequence ID" value="PSH54660.1"/>
    <property type="molecule type" value="Genomic_DNA"/>
</dbReference>
<proteinExistence type="predicted"/>
<feature type="signal peptide" evidence="2">
    <location>
        <begin position="1"/>
        <end position="20"/>
    </location>
</feature>
<dbReference type="SMART" id="SM00062">
    <property type="entry name" value="PBPb"/>
    <property type="match status" value="1"/>
</dbReference>
<evidence type="ECO:0000256" key="1">
    <source>
        <dbReference type="ARBA" id="ARBA00022729"/>
    </source>
</evidence>
<dbReference type="OrthoDB" id="9807134at2"/>
<dbReference type="AlphaFoldDB" id="A0A2P7AKD6"/>
<evidence type="ECO:0000313" key="5">
    <source>
        <dbReference type="Proteomes" id="UP000241158"/>
    </source>
</evidence>
<organism evidence="4 5">
    <name type="scientific">Phyllobacterium endophyticum</name>
    <dbReference type="NCBI Taxonomy" id="1149773"/>
    <lineage>
        <taxon>Bacteria</taxon>
        <taxon>Pseudomonadati</taxon>
        <taxon>Pseudomonadota</taxon>
        <taxon>Alphaproteobacteria</taxon>
        <taxon>Hyphomicrobiales</taxon>
        <taxon>Phyllobacteriaceae</taxon>
        <taxon>Phyllobacterium</taxon>
    </lineage>
</organism>
<dbReference type="RefSeq" id="WP_106719564.1">
    <property type="nucleotide sequence ID" value="NZ_JACHXT010000003.1"/>
</dbReference>
<evidence type="ECO:0000256" key="2">
    <source>
        <dbReference type="SAM" id="SignalP"/>
    </source>
</evidence>
<feature type="domain" description="Solute-binding protein family 3/N-terminal" evidence="3">
    <location>
        <begin position="22"/>
        <end position="251"/>
    </location>
</feature>
<dbReference type="Gene3D" id="3.40.190.10">
    <property type="entry name" value="Periplasmic binding protein-like II"/>
    <property type="match status" value="2"/>
</dbReference>
<reference evidence="5" key="1">
    <citation type="submission" date="2017-11" db="EMBL/GenBank/DDBJ databases">
        <authorList>
            <person name="Kuznetsova I."/>
            <person name="Sazanova A."/>
            <person name="Chirak E."/>
            <person name="Safronova V."/>
            <person name="Willems A."/>
        </authorList>
    </citation>
    <scope>NUCLEOTIDE SEQUENCE [LARGE SCALE GENOMIC DNA]</scope>
    <source>
        <strain evidence="5">PEPV15</strain>
    </source>
</reference>
<accession>A0A2P7AKD6</accession>
<feature type="chain" id="PRO_5015110327" evidence="2">
    <location>
        <begin position="21"/>
        <end position="255"/>
    </location>
</feature>
<keyword evidence="5" id="KW-1185">Reference proteome</keyword>
<dbReference type="Pfam" id="PF00497">
    <property type="entry name" value="SBP_bac_3"/>
    <property type="match status" value="1"/>
</dbReference>
<name>A0A2P7AKD6_9HYPH</name>
<dbReference type="InterPro" id="IPR001638">
    <property type="entry name" value="Solute-binding_3/MltF_N"/>
</dbReference>
<dbReference type="SUPFAM" id="SSF53850">
    <property type="entry name" value="Periplasmic binding protein-like II"/>
    <property type="match status" value="1"/>
</dbReference>
<dbReference type="PANTHER" id="PTHR35936">
    <property type="entry name" value="MEMBRANE-BOUND LYTIC MUREIN TRANSGLYCOSYLASE F"/>
    <property type="match status" value="1"/>
</dbReference>